<organism evidence="2 3">
    <name type="scientific">Polarella glacialis</name>
    <name type="common">Dinoflagellate</name>
    <dbReference type="NCBI Taxonomy" id="89957"/>
    <lineage>
        <taxon>Eukaryota</taxon>
        <taxon>Sar</taxon>
        <taxon>Alveolata</taxon>
        <taxon>Dinophyceae</taxon>
        <taxon>Suessiales</taxon>
        <taxon>Suessiaceae</taxon>
        <taxon>Polarella</taxon>
    </lineage>
</organism>
<feature type="compositionally biased region" description="Polar residues" evidence="1">
    <location>
        <begin position="113"/>
        <end position="130"/>
    </location>
</feature>
<dbReference type="Proteomes" id="UP000626109">
    <property type="component" value="Unassembled WGS sequence"/>
</dbReference>
<sequence>SRKAAAEAELQPKAKRRRQESSQSAAEGDAPSAPESQGGDKVLGAVAPPAGSAPERQAEAQPATSSSSIPPSQRLELDTTEAPGAKLEPRPSAGSRRVASPWGSAAARLGPETLQQGQPSMLQADQQLNLQPIPPTTITTAATPTTTTATSLQAAQQEEMQQRLQQELQQRQQQEQVLPLQPPLKRPVASANLPEPEAASSSAPHDAGVLSLGPPQRKPQLASARGNASYRAADSAPPPKKRSAEAAPRTQAARTDHPEVAAAPTGAGGESWMQFLERTAGKAGSTPAALFEVFRTTDDLAQT</sequence>
<reference evidence="2" key="1">
    <citation type="submission" date="2021-02" db="EMBL/GenBank/DDBJ databases">
        <authorList>
            <person name="Dougan E. K."/>
            <person name="Rhodes N."/>
            <person name="Thang M."/>
            <person name="Chan C."/>
        </authorList>
    </citation>
    <scope>NUCLEOTIDE SEQUENCE</scope>
</reference>
<gene>
    <name evidence="2" type="ORF">PGLA2088_LOCUS46666</name>
</gene>
<comment type="caution">
    <text evidence="2">The sequence shown here is derived from an EMBL/GenBank/DDBJ whole genome shotgun (WGS) entry which is preliminary data.</text>
</comment>
<feature type="non-terminal residue" evidence="2">
    <location>
        <position position="303"/>
    </location>
</feature>
<protein>
    <submittedName>
        <fullName evidence="2">Uncharacterized protein</fullName>
    </submittedName>
</protein>
<feature type="non-terminal residue" evidence="2">
    <location>
        <position position="1"/>
    </location>
</feature>
<accession>A0A813LN80</accession>
<evidence type="ECO:0000313" key="2">
    <source>
        <dbReference type="EMBL" id="CAE8733062.1"/>
    </source>
</evidence>
<feature type="compositionally biased region" description="Basic and acidic residues" evidence="1">
    <location>
        <begin position="1"/>
        <end position="12"/>
    </location>
</feature>
<evidence type="ECO:0000256" key="1">
    <source>
        <dbReference type="SAM" id="MobiDB-lite"/>
    </source>
</evidence>
<feature type="region of interest" description="Disordered" evidence="1">
    <location>
        <begin position="1"/>
        <end position="270"/>
    </location>
</feature>
<feature type="compositionally biased region" description="Low complexity" evidence="1">
    <location>
        <begin position="136"/>
        <end position="179"/>
    </location>
</feature>
<proteinExistence type="predicted"/>
<evidence type="ECO:0000313" key="3">
    <source>
        <dbReference type="Proteomes" id="UP000626109"/>
    </source>
</evidence>
<feature type="compositionally biased region" description="Polar residues" evidence="1">
    <location>
        <begin position="62"/>
        <end position="71"/>
    </location>
</feature>
<dbReference type="AlphaFoldDB" id="A0A813LN80"/>
<name>A0A813LN80_POLGL</name>
<dbReference type="EMBL" id="CAJNNW010036276">
    <property type="protein sequence ID" value="CAE8733062.1"/>
    <property type="molecule type" value="Genomic_DNA"/>
</dbReference>